<evidence type="ECO:0000256" key="4">
    <source>
        <dbReference type="SAM" id="SignalP"/>
    </source>
</evidence>
<dbReference type="SMART" id="SM00837">
    <property type="entry name" value="DPBB_1"/>
    <property type="match status" value="1"/>
</dbReference>
<proteinExistence type="inferred from homology"/>
<comment type="similarity">
    <text evidence="3">Belongs to the expansin family.</text>
</comment>
<evidence type="ECO:0000259" key="5">
    <source>
        <dbReference type="PROSITE" id="PS50842"/>
    </source>
</evidence>
<comment type="caution">
    <text evidence="7">The sequence shown here is derived from an EMBL/GenBank/DDBJ whole genome shotgun (WGS) entry which is preliminary data.</text>
</comment>
<dbReference type="PROSITE" id="PS50842">
    <property type="entry name" value="EXPANSIN_EG45"/>
    <property type="match status" value="1"/>
</dbReference>
<name>A0AAE1RN58_9SOLA</name>
<dbReference type="InterPro" id="IPR007112">
    <property type="entry name" value="Expansin/allergen_DPBB_dom"/>
</dbReference>
<dbReference type="CDD" id="cd22275">
    <property type="entry name" value="DPBB_EXPB_N"/>
    <property type="match status" value="1"/>
</dbReference>
<sequence>MGSNLPRFLSICIFVFVFSNLVSICSCRLLNVSLANASGFSSAVATWYGDPTGAGSGGACGLEDDVANAPYNAMITAGNQVLFQHGLGCGACYQVLCNGNQECSGKPITVALTDECPGTCNDDPVHFDLSGFAFGAMSKSGQADQLRKLGRIDIYYKRVACDYKQNIMFKVEKGSNPNFLAVAIEAENGDGELSLVEIKPTSSDKWLSMQQMFGATWSANIYPDTQKPPFSIRLTSQNKHQVAQLVRAKNWNPCANGSNPLLSRFLLRNLIIDIPIAFMKQCKEMVAQQWQLGMEILLDLSVSEYGSSLAD</sequence>
<dbReference type="Gene3D" id="2.40.40.10">
    <property type="entry name" value="RlpA-like domain"/>
    <property type="match status" value="1"/>
</dbReference>
<reference evidence="7" key="1">
    <citation type="submission" date="2023-12" db="EMBL/GenBank/DDBJ databases">
        <title>Genome assembly of Anisodus tanguticus.</title>
        <authorList>
            <person name="Wang Y.-J."/>
        </authorList>
    </citation>
    <scope>NUCLEOTIDE SEQUENCE</scope>
    <source>
        <strain evidence="7">KB-2021</strain>
        <tissue evidence="7">Leaf</tissue>
    </source>
</reference>
<dbReference type="PANTHER" id="PTHR31692">
    <property type="entry name" value="EXPANSIN-B3"/>
    <property type="match status" value="1"/>
</dbReference>
<evidence type="ECO:0000259" key="6">
    <source>
        <dbReference type="PROSITE" id="PS50843"/>
    </source>
</evidence>
<dbReference type="PANTHER" id="PTHR31692:SF127">
    <property type="entry name" value="EXPANSIN-B5-LIKE"/>
    <property type="match status" value="1"/>
</dbReference>
<evidence type="ECO:0000313" key="8">
    <source>
        <dbReference type="Proteomes" id="UP001291623"/>
    </source>
</evidence>
<dbReference type="PRINTS" id="PR00829">
    <property type="entry name" value="LOLP1ALLERGN"/>
</dbReference>
<dbReference type="SUPFAM" id="SSF50685">
    <property type="entry name" value="Barwin-like endoglucanases"/>
    <property type="match status" value="1"/>
</dbReference>
<dbReference type="EMBL" id="JAVYJV010000014">
    <property type="protein sequence ID" value="KAK4353852.1"/>
    <property type="molecule type" value="Genomic_DNA"/>
</dbReference>
<keyword evidence="4" id="KW-0732">Signal</keyword>
<keyword evidence="2" id="KW-0964">Secreted</keyword>
<protein>
    <recommendedName>
        <fullName evidence="9">Expansin B2</fullName>
    </recommendedName>
</protein>
<dbReference type="InterPro" id="IPR036749">
    <property type="entry name" value="Expansin_CBD_sf"/>
</dbReference>
<feature type="signal peptide" evidence="4">
    <location>
        <begin position="1"/>
        <end position="27"/>
    </location>
</feature>
<dbReference type="Pfam" id="PF03330">
    <property type="entry name" value="DPBB_1"/>
    <property type="match status" value="1"/>
</dbReference>
<dbReference type="InterPro" id="IPR007118">
    <property type="entry name" value="Expan_Lol_pI"/>
</dbReference>
<feature type="domain" description="Expansin-like EG45" evidence="5">
    <location>
        <begin position="57"/>
        <end position="166"/>
    </location>
</feature>
<evidence type="ECO:0000256" key="1">
    <source>
        <dbReference type="ARBA" id="ARBA00004613"/>
    </source>
</evidence>
<dbReference type="Pfam" id="PF01357">
    <property type="entry name" value="Expansin_C"/>
    <property type="match status" value="1"/>
</dbReference>
<gene>
    <name evidence="7" type="ORF">RND71_026046</name>
</gene>
<dbReference type="GO" id="GO:0009653">
    <property type="term" value="P:anatomical structure morphogenesis"/>
    <property type="evidence" value="ECO:0007669"/>
    <property type="project" value="UniProtKB-ARBA"/>
</dbReference>
<evidence type="ECO:0000256" key="3">
    <source>
        <dbReference type="RuleBase" id="RU003460"/>
    </source>
</evidence>
<comment type="subcellular location">
    <subcellularLocation>
        <location evidence="1">Secreted</location>
    </subcellularLocation>
</comment>
<dbReference type="GO" id="GO:0005576">
    <property type="term" value="C:extracellular region"/>
    <property type="evidence" value="ECO:0007669"/>
    <property type="project" value="UniProtKB-SubCell"/>
</dbReference>
<dbReference type="Gene3D" id="2.60.40.760">
    <property type="entry name" value="Expansin, cellulose-binding-like domain"/>
    <property type="match status" value="1"/>
</dbReference>
<dbReference type="PRINTS" id="PR01225">
    <property type="entry name" value="EXPANSNFAMLY"/>
</dbReference>
<dbReference type="InterPro" id="IPR009009">
    <property type="entry name" value="RlpA-like_DPBB"/>
</dbReference>
<evidence type="ECO:0000313" key="7">
    <source>
        <dbReference type="EMBL" id="KAK4353852.1"/>
    </source>
</evidence>
<evidence type="ECO:0000256" key="2">
    <source>
        <dbReference type="ARBA" id="ARBA00022525"/>
    </source>
</evidence>
<accession>A0AAE1RN58</accession>
<dbReference type="InterPro" id="IPR005795">
    <property type="entry name" value="LolPI"/>
</dbReference>
<dbReference type="Proteomes" id="UP001291623">
    <property type="component" value="Unassembled WGS sequence"/>
</dbReference>
<dbReference type="PROSITE" id="PS50843">
    <property type="entry name" value="EXPANSIN_CBD"/>
    <property type="match status" value="1"/>
</dbReference>
<feature type="chain" id="PRO_5042092396" description="Expansin B2" evidence="4">
    <location>
        <begin position="28"/>
        <end position="311"/>
    </location>
</feature>
<dbReference type="InterPro" id="IPR007117">
    <property type="entry name" value="Expansin_CBD"/>
</dbReference>
<organism evidence="7 8">
    <name type="scientific">Anisodus tanguticus</name>
    <dbReference type="NCBI Taxonomy" id="243964"/>
    <lineage>
        <taxon>Eukaryota</taxon>
        <taxon>Viridiplantae</taxon>
        <taxon>Streptophyta</taxon>
        <taxon>Embryophyta</taxon>
        <taxon>Tracheophyta</taxon>
        <taxon>Spermatophyta</taxon>
        <taxon>Magnoliopsida</taxon>
        <taxon>eudicotyledons</taxon>
        <taxon>Gunneridae</taxon>
        <taxon>Pentapetalae</taxon>
        <taxon>asterids</taxon>
        <taxon>lamiids</taxon>
        <taxon>Solanales</taxon>
        <taxon>Solanaceae</taxon>
        <taxon>Solanoideae</taxon>
        <taxon>Hyoscyameae</taxon>
        <taxon>Anisodus</taxon>
    </lineage>
</organism>
<dbReference type="AlphaFoldDB" id="A0AAE1RN58"/>
<evidence type="ECO:0008006" key="9">
    <source>
        <dbReference type="Google" id="ProtNLM"/>
    </source>
</evidence>
<keyword evidence="8" id="KW-1185">Reference proteome</keyword>
<dbReference type="SUPFAM" id="SSF49590">
    <property type="entry name" value="PHL pollen allergen"/>
    <property type="match status" value="1"/>
</dbReference>
<dbReference type="PROSITE" id="PS51257">
    <property type="entry name" value="PROKAR_LIPOPROTEIN"/>
    <property type="match status" value="1"/>
</dbReference>
<dbReference type="InterPro" id="IPR036908">
    <property type="entry name" value="RlpA-like_sf"/>
</dbReference>
<feature type="domain" description="Expansin-like CBD" evidence="6">
    <location>
        <begin position="178"/>
        <end position="253"/>
    </location>
</feature>